<sequence>MKDGFIFTDQHIPNLFDFEFIIDIMDKKKSEDVIQAIIVIQSFFIQEIEQLLEEKQKGCFSVYDCLLNIYDASNKHLIKIFNENPILEFQQKLFLERQQKMNKITKGKQQFITQSQENVFFNFPKVKDFVENFKNNSSNLCMLVLENQNNLDISVLFKLLQTTFKQKLESGMYSQVLTSVHDLPQLQLNIEKFTQKIYSLEDKALLLKQKLNTNQQKEESLISKYSKYSNSSQTQTKSKADILDDIKLVINDRKNSLQNQKYNHSMFYK</sequence>
<dbReference type="Proteomes" id="UP000009168">
    <property type="component" value="Unassembled WGS sequence"/>
</dbReference>
<evidence type="ECO:0000313" key="2">
    <source>
        <dbReference type="Proteomes" id="UP000009168"/>
    </source>
</evidence>
<proteinExistence type="predicted"/>
<organism evidence="1 2">
    <name type="scientific">Tetrahymena thermophila (strain SB210)</name>
    <dbReference type="NCBI Taxonomy" id="312017"/>
    <lineage>
        <taxon>Eukaryota</taxon>
        <taxon>Sar</taxon>
        <taxon>Alveolata</taxon>
        <taxon>Ciliophora</taxon>
        <taxon>Intramacronucleata</taxon>
        <taxon>Oligohymenophorea</taxon>
        <taxon>Hymenostomatida</taxon>
        <taxon>Tetrahymenina</taxon>
        <taxon>Tetrahymenidae</taxon>
        <taxon>Tetrahymena</taxon>
    </lineage>
</organism>
<dbReference type="AlphaFoldDB" id="W7XH88"/>
<evidence type="ECO:0000313" key="1">
    <source>
        <dbReference type="EMBL" id="EWS73706.1"/>
    </source>
</evidence>
<dbReference type="InParanoid" id="W7XH88"/>
<accession>W7XH88</accession>
<dbReference type="KEGG" id="tet:TTHERM_000463438"/>
<dbReference type="EMBL" id="GG662650">
    <property type="protein sequence ID" value="EWS73706.1"/>
    <property type="molecule type" value="Genomic_DNA"/>
</dbReference>
<protein>
    <submittedName>
        <fullName evidence="1">Uncharacterized protein</fullName>
    </submittedName>
</protein>
<gene>
    <name evidence="1" type="ORF">TTHERM_000463438</name>
</gene>
<reference evidence="2" key="1">
    <citation type="journal article" date="2006" name="PLoS Biol.">
        <title>Macronuclear genome sequence of the ciliate Tetrahymena thermophila, a model eukaryote.</title>
        <authorList>
            <person name="Eisen J.A."/>
            <person name="Coyne R.S."/>
            <person name="Wu M."/>
            <person name="Wu D."/>
            <person name="Thiagarajan M."/>
            <person name="Wortman J.R."/>
            <person name="Badger J.H."/>
            <person name="Ren Q."/>
            <person name="Amedeo P."/>
            <person name="Jones K.M."/>
            <person name="Tallon L.J."/>
            <person name="Delcher A.L."/>
            <person name="Salzberg S.L."/>
            <person name="Silva J.C."/>
            <person name="Haas B.J."/>
            <person name="Majoros W.H."/>
            <person name="Farzad M."/>
            <person name="Carlton J.M."/>
            <person name="Smith R.K. Jr."/>
            <person name="Garg J."/>
            <person name="Pearlman R.E."/>
            <person name="Karrer K.M."/>
            <person name="Sun L."/>
            <person name="Manning G."/>
            <person name="Elde N.C."/>
            <person name="Turkewitz A.P."/>
            <person name="Asai D.J."/>
            <person name="Wilkes D.E."/>
            <person name="Wang Y."/>
            <person name="Cai H."/>
            <person name="Collins K."/>
            <person name="Stewart B.A."/>
            <person name="Lee S.R."/>
            <person name="Wilamowska K."/>
            <person name="Weinberg Z."/>
            <person name="Ruzzo W.L."/>
            <person name="Wloga D."/>
            <person name="Gaertig J."/>
            <person name="Frankel J."/>
            <person name="Tsao C.-C."/>
            <person name="Gorovsky M.A."/>
            <person name="Keeling P.J."/>
            <person name="Waller R.F."/>
            <person name="Patron N.J."/>
            <person name="Cherry J.M."/>
            <person name="Stover N.A."/>
            <person name="Krieger C.J."/>
            <person name="del Toro C."/>
            <person name="Ryder H.F."/>
            <person name="Williamson S.C."/>
            <person name="Barbeau R.A."/>
            <person name="Hamilton E.P."/>
            <person name="Orias E."/>
        </authorList>
    </citation>
    <scope>NUCLEOTIDE SEQUENCE [LARGE SCALE GENOMIC DNA]</scope>
    <source>
        <strain evidence="2">SB210</strain>
    </source>
</reference>
<dbReference type="GeneID" id="24439106"/>
<dbReference type="RefSeq" id="XP_012653744.1">
    <property type="nucleotide sequence ID" value="XM_012798290.1"/>
</dbReference>
<name>W7XH88_TETTS</name>
<keyword evidence="2" id="KW-1185">Reference proteome</keyword>